<organism evidence="2">
    <name type="scientific">Albugo laibachii Nc14</name>
    <dbReference type="NCBI Taxonomy" id="890382"/>
    <lineage>
        <taxon>Eukaryota</taxon>
        <taxon>Sar</taxon>
        <taxon>Stramenopiles</taxon>
        <taxon>Oomycota</taxon>
        <taxon>Peronosporomycetes</taxon>
        <taxon>Albuginales</taxon>
        <taxon>Albuginaceae</taxon>
        <taxon>Albugo</taxon>
    </lineage>
</organism>
<dbReference type="Pfam" id="PF06452">
    <property type="entry name" value="CBM9_1"/>
    <property type="match status" value="1"/>
</dbReference>
<dbReference type="InterPro" id="IPR010502">
    <property type="entry name" value="Carb-bd_dom_fam9"/>
</dbReference>
<name>F0WD69_9STRA</name>
<dbReference type="GO" id="GO:0004553">
    <property type="term" value="F:hydrolase activity, hydrolyzing O-glycosyl compounds"/>
    <property type="evidence" value="ECO:0007669"/>
    <property type="project" value="InterPro"/>
</dbReference>
<proteinExistence type="predicted"/>
<gene>
    <name evidence="2" type="primary">AlNc14C64G4589</name>
    <name evidence="2" type="ORF">ALNC14_052840</name>
</gene>
<dbReference type="PANTHER" id="PTHR35532:SF5">
    <property type="entry name" value="CARBOHYDRATE-BINDING DOMAIN-CONTAINING PROTEIN"/>
    <property type="match status" value="1"/>
</dbReference>
<dbReference type="CDD" id="cd09620">
    <property type="entry name" value="CBM9_like_3"/>
    <property type="match status" value="1"/>
</dbReference>
<dbReference type="AlphaFoldDB" id="F0WD69"/>
<accession>F0WD69</accession>
<reference evidence="2" key="1">
    <citation type="journal article" date="2011" name="PLoS Biol.">
        <title>Gene gain and loss during evolution of obligate parasitism in the white rust pathogen of Arabidopsis thaliana.</title>
        <authorList>
            <person name="Kemen E."/>
            <person name="Gardiner A."/>
            <person name="Schultz-Larsen T."/>
            <person name="Kemen A.C."/>
            <person name="Balmuth A.L."/>
            <person name="Robert-Seilaniantz A."/>
            <person name="Bailey K."/>
            <person name="Holub E."/>
            <person name="Studholme D.J."/>
            <person name="Maclean D."/>
            <person name="Jones J.D."/>
        </authorList>
    </citation>
    <scope>NUCLEOTIDE SEQUENCE</scope>
</reference>
<feature type="domain" description="Carbohydrate-binding" evidence="1">
    <location>
        <begin position="49"/>
        <end position="143"/>
    </location>
</feature>
<dbReference type="HOGENOM" id="CLU_049171_0_0_1"/>
<dbReference type="SUPFAM" id="SSF49344">
    <property type="entry name" value="CBD9-like"/>
    <property type="match status" value="1"/>
</dbReference>
<evidence type="ECO:0000313" key="2">
    <source>
        <dbReference type="EMBL" id="CCA19141.1"/>
    </source>
</evidence>
<protein>
    <submittedName>
        <fullName evidence="2">Uncharacterized protein AlNc14C64G4589</fullName>
    </submittedName>
</protein>
<dbReference type="Gene3D" id="2.60.40.1190">
    <property type="match status" value="1"/>
</dbReference>
<dbReference type="PANTHER" id="PTHR35532">
    <property type="entry name" value="SIMILAR TO POLYHYDROXYALKANOATE DEPOLYMERASE"/>
    <property type="match status" value="1"/>
</dbReference>
<dbReference type="GO" id="GO:0030246">
    <property type="term" value="F:carbohydrate binding"/>
    <property type="evidence" value="ECO:0007669"/>
    <property type="project" value="InterPro"/>
</dbReference>
<sequence>METAQHKMSIASAEWKRMIAIHPPNYICVRRKSPAKSQKTNTEYTPLHLDGKLDKEEWAHVEWSNVFQDIEGPQKLPKAHVKTRFKMMYDDQFLYIGAELEESKLWGTYTIQNSRMYDENDFEVFLNPDGTRHNYYELEMNCLNTIWELVLHKPYKDGHALTNPYNLHSTKSAVHLQGDVNAPGSECSKWSIEVRYALDELVQFDTIRNRLMRAGDVWRVNYSRVQYELETVNDNGIPRYVKKPNCREDNIVWAPTGVIDIHRPEKWGIVFFASDSCHSTGSLEFQDTQERYLNEQLAIERVLDTIYYEQREFYAKHAKYATCLDELRGFKVDTDAPQASDSPSMDLYTELEDDFKRFAPRITIGATTEHVGKRENEYCASISTATEEWNILQDGKLWPTCCSP</sequence>
<dbReference type="GO" id="GO:0016052">
    <property type="term" value="P:carbohydrate catabolic process"/>
    <property type="evidence" value="ECO:0007669"/>
    <property type="project" value="InterPro"/>
</dbReference>
<evidence type="ECO:0000259" key="1">
    <source>
        <dbReference type="Pfam" id="PF06452"/>
    </source>
</evidence>
<dbReference type="EMBL" id="FR824109">
    <property type="protein sequence ID" value="CCA19141.1"/>
    <property type="molecule type" value="Genomic_DNA"/>
</dbReference>
<reference evidence="2" key="2">
    <citation type="submission" date="2011-02" db="EMBL/GenBank/DDBJ databases">
        <authorList>
            <person name="MacLean D."/>
        </authorList>
    </citation>
    <scope>NUCLEOTIDE SEQUENCE</scope>
</reference>